<dbReference type="Pfam" id="PF05879">
    <property type="entry name" value="RHD3_GTPase"/>
    <property type="match status" value="1"/>
</dbReference>
<proteinExistence type="inferred from homology"/>
<name>A0A2K3LIJ2_TRIPR</name>
<dbReference type="EMBL" id="ASHM01033965">
    <property type="protein sequence ID" value="PNX78354.1"/>
    <property type="molecule type" value="Genomic_DNA"/>
</dbReference>
<reference evidence="8 9" key="1">
    <citation type="journal article" date="2014" name="Am. J. Bot.">
        <title>Genome assembly and annotation for red clover (Trifolium pratense; Fabaceae).</title>
        <authorList>
            <person name="Istvanek J."/>
            <person name="Jaros M."/>
            <person name="Krenek A."/>
            <person name="Repkova J."/>
        </authorList>
    </citation>
    <scope>NUCLEOTIDE SEQUENCE [LARGE SCALE GENOMIC DNA]</scope>
    <source>
        <strain evidence="9">cv. Tatra</strain>
        <tissue evidence="8">Young leaves</tissue>
    </source>
</reference>
<evidence type="ECO:0000259" key="7">
    <source>
        <dbReference type="PROSITE" id="PS51715"/>
    </source>
</evidence>
<dbReference type="ExpressionAtlas" id="A0A2K3LIJ2">
    <property type="expression patterns" value="baseline"/>
</dbReference>
<accession>A0A2K3LIJ2</accession>
<dbReference type="STRING" id="57577.A0A2K3LIJ2"/>
<protein>
    <submittedName>
        <fullName evidence="8">Protein root hair defective 3</fullName>
    </submittedName>
</protein>
<dbReference type="AlphaFoldDB" id="A0A2K3LIJ2"/>
<dbReference type="InterPro" id="IPR008803">
    <property type="entry name" value="RHD3/Sey1"/>
</dbReference>
<evidence type="ECO:0000256" key="5">
    <source>
        <dbReference type="ARBA" id="ARBA00023136"/>
    </source>
</evidence>
<evidence type="ECO:0000256" key="3">
    <source>
        <dbReference type="ARBA" id="ARBA00022824"/>
    </source>
</evidence>
<evidence type="ECO:0000256" key="1">
    <source>
        <dbReference type="ARBA" id="ARBA00022741"/>
    </source>
</evidence>
<evidence type="ECO:0000256" key="2">
    <source>
        <dbReference type="ARBA" id="ARBA00022801"/>
    </source>
</evidence>
<keyword evidence="4" id="KW-0342">GTP-binding</keyword>
<keyword evidence="5" id="KW-0472">Membrane</keyword>
<gene>
    <name evidence="8" type="ORF">L195_g034332</name>
</gene>
<reference evidence="8 9" key="2">
    <citation type="journal article" date="2017" name="Front. Plant Sci.">
        <title>Gene Classification and Mining of Molecular Markers Useful in Red Clover (Trifolium pratense) Breeding.</title>
        <authorList>
            <person name="Istvanek J."/>
            <person name="Dluhosova J."/>
            <person name="Dluhos P."/>
            <person name="Patkova L."/>
            <person name="Nedelnik J."/>
            <person name="Repkova J."/>
        </authorList>
    </citation>
    <scope>NUCLEOTIDE SEQUENCE [LARGE SCALE GENOMIC DNA]</scope>
    <source>
        <strain evidence="9">cv. Tatra</strain>
        <tissue evidence="8">Young leaves</tissue>
    </source>
</reference>
<keyword evidence="3" id="KW-0256">Endoplasmic reticulum</keyword>
<dbReference type="GO" id="GO:0003924">
    <property type="term" value="F:GTPase activity"/>
    <property type="evidence" value="ECO:0007669"/>
    <property type="project" value="TreeGrafter"/>
</dbReference>
<dbReference type="PROSITE" id="PS51715">
    <property type="entry name" value="G_GB1_RHD3"/>
    <property type="match status" value="1"/>
</dbReference>
<evidence type="ECO:0000313" key="9">
    <source>
        <dbReference type="Proteomes" id="UP000236291"/>
    </source>
</evidence>
<dbReference type="SUPFAM" id="SSF52540">
    <property type="entry name" value="P-loop containing nucleoside triphosphate hydrolases"/>
    <property type="match status" value="1"/>
</dbReference>
<dbReference type="GO" id="GO:0005525">
    <property type="term" value="F:GTP binding"/>
    <property type="evidence" value="ECO:0007669"/>
    <property type="project" value="UniProtKB-KW"/>
</dbReference>
<dbReference type="PANTHER" id="PTHR45923">
    <property type="entry name" value="PROTEIN SEY1"/>
    <property type="match status" value="1"/>
</dbReference>
<dbReference type="Gene3D" id="3.40.50.300">
    <property type="entry name" value="P-loop containing nucleotide triphosphate hydrolases"/>
    <property type="match status" value="1"/>
</dbReference>
<evidence type="ECO:0000256" key="4">
    <source>
        <dbReference type="ARBA" id="ARBA00023134"/>
    </source>
</evidence>
<comment type="similarity">
    <text evidence="6">Belongs to the TRAFAC class dynamin-like GTPase superfamily. GB1/RHD3 GTPase family.</text>
</comment>
<dbReference type="GO" id="GO:0005783">
    <property type="term" value="C:endoplasmic reticulum"/>
    <property type="evidence" value="ECO:0007669"/>
    <property type="project" value="TreeGrafter"/>
</dbReference>
<evidence type="ECO:0000313" key="8">
    <source>
        <dbReference type="EMBL" id="PNX78354.1"/>
    </source>
</evidence>
<dbReference type="Proteomes" id="UP000236291">
    <property type="component" value="Unassembled WGS sequence"/>
</dbReference>
<organism evidence="8 9">
    <name type="scientific">Trifolium pratense</name>
    <name type="common">Red clover</name>
    <dbReference type="NCBI Taxonomy" id="57577"/>
    <lineage>
        <taxon>Eukaryota</taxon>
        <taxon>Viridiplantae</taxon>
        <taxon>Streptophyta</taxon>
        <taxon>Embryophyta</taxon>
        <taxon>Tracheophyta</taxon>
        <taxon>Spermatophyta</taxon>
        <taxon>Magnoliopsida</taxon>
        <taxon>eudicotyledons</taxon>
        <taxon>Gunneridae</taxon>
        <taxon>Pentapetalae</taxon>
        <taxon>rosids</taxon>
        <taxon>fabids</taxon>
        <taxon>Fabales</taxon>
        <taxon>Fabaceae</taxon>
        <taxon>Papilionoideae</taxon>
        <taxon>50 kb inversion clade</taxon>
        <taxon>NPAAA clade</taxon>
        <taxon>Hologalegina</taxon>
        <taxon>IRL clade</taxon>
        <taxon>Trifolieae</taxon>
        <taxon>Trifolium</taxon>
    </lineage>
</organism>
<dbReference type="PANTHER" id="PTHR45923:SF20">
    <property type="entry name" value="PROTEIN ROOT HAIR DEFECTIVE 3 HOMOLOG 2"/>
    <property type="match status" value="1"/>
</dbReference>
<dbReference type="InterPro" id="IPR030386">
    <property type="entry name" value="G_GB1_RHD3_dom"/>
</dbReference>
<feature type="domain" description="GB1/RHD3-type G" evidence="7">
    <location>
        <begin position="79"/>
        <end position="135"/>
    </location>
</feature>
<comment type="caution">
    <text evidence="8">The sequence shown here is derived from an EMBL/GenBank/DDBJ whole genome shotgun (WGS) entry which is preliminary data.</text>
</comment>
<keyword evidence="1" id="KW-0547">Nucleotide-binding</keyword>
<sequence length="292" mass="32058">MGTTVDCRATQLIDGDGGFNNIGLDNFIKTSNMASCGLSYAVVAIMGPQSGGPQFDPCNCDQSGMEPPDDKTDPRTKLGKSTLLNHLFQTSFNEMDALKGRSQTTKGIWIGKCTGIEPCTIAMDLEGTDGRERGEFAEVSFEDNLYLSAPFSLDEIDVSLANCDGKKRPGPDVSFVFQCYSLPCNFASFSVTLIPKVDSLLMISDFRLISLLGSLYKLVAKVLAGRLASVMNKLISRNQSTFIKDLHLVDVVVAVNEIIDLTKKSGQECLIFKVYFEKTYDSVSCRFLEYMM</sequence>
<evidence type="ECO:0000256" key="6">
    <source>
        <dbReference type="PROSITE-ProRule" id="PRU01052"/>
    </source>
</evidence>
<keyword evidence="2" id="KW-0378">Hydrolase</keyword>
<dbReference type="GO" id="GO:0016320">
    <property type="term" value="P:endoplasmic reticulum membrane fusion"/>
    <property type="evidence" value="ECO:0007669"/>
    <property type="project" value="TreeGrafter"/>
</dbReference>
<dbReference type="InterPro" id="IPR027417">
    <property type="entry name" value="P-loop_NTPase"/>
</dbReference>